<accession>A0A8B6DZH1</accession>
<evidence type="ECO:0000256" key="2">
    <source>
        <dbReference type="SAM" id="SignalP"/>
    </source>
</evidence>
<comment type="caution">
    <text evidence="3">The sequence shown here is derived from an EMBL/GenBank/DDBJ whole genome shotgun (WGS) entry which is preliminary data.</text>
</comment>
<feature type="chain" id="PRO_5032501023" evidence="2">
    <location>
        <begin position="19"/>
        <end position="392"/>
    </location>
</feature>
<keyword evidence="2" id="KW-0732">Signal</keyword>
<reference evidence="3" key="1">
    <citation type="submission" date="2018-11" db="EMBL/GenBank/DDBJ databases">
        <authorList>
            <person name="Alioto T."/>
            <person name="Alioto T."/>
        </authorList>
    </citation>
    <scope>NUCLEOTIDE SEQUENCE</scope>
</reference>
<dbReference type="InterPro" id="IPR051077">
    <property type="entry name" value="Ca-dependent_lectin"/>
</dbReference>
<organism evidence="3 4">
    <name type="scientific">Mytilus galloprovincialis</name>
    <name type="common">Mediterranean mussel</name>
    <dbReference type="NCBI Taxonomy" id="29158"/>
    <lineage>
        <taxon>Eukaryota</taxon>
        <taxon>Metazoa</taxon>
        <taxon>Spiralia</taxon>
        <taxon>Lophotrochozoa</taxon>
        <taxon>Mollusca</taxon>
        <taxon>Bivalvia</taxon>
        <taxon>Autobranchia</taxon>
        <taxon>Pteriomorphia</taxon>
        <taxon>Mytilida</taxon>
        <taxon>Mytiloidea</taxon>
        <taxon>Mytilidae</taxon>
        <taxon>Mytilinae</taxon>
        <taxon>Mytilus</taxon>
    </lineage>
</organism>
<dbReference type="PANTHER" id="PTHR24024">
    <property type="entry name" value="PULMONARY SURFACTANT-ASSOCIATED PROTEIN A"/>
    <property type="match status" value="1"/>
</dbReference>
<keyword evidence="1" id="KW-0175">Coiled coil</keyword>
<name>A0A8B6DZH1_MYTGA</name>
<dbReference type="GO" id="GO:0005615">
    <property type="term" value="C:extracellular space"/>
    <property type="evidence" value="ECO:0007669"/>
    <property type="project" value="TreeGrafter"/>
</dbReference>
<keyword evidence="4" id="KW-1185">Reference proteome</keyword>
<feature type="signal peptide" evidence="2">
    <location>
        <begin position="1"/>
        <end position="18"/>
    </location>
</feature>
<gene>
    <name evidence="3" type="ORF">MGAL_10B068693</name>
</gene>
<dbReference type="AlphaFoldDB" id="A0A8B6DZH1"/>
<dbReference type="EMBL" id="UYJE01004202">
    <property type="protein sequence ID" value="VDI25899.1"/>
    <property type="molecule type" value="Genomic_DNA"/>
</dbReference>
<dbReference type="PANTHER" id="PTHR24024:SF18">
    <property type="entry name" value="SHORT-CHAIN COLLAGEN C4-LIKE"/>
    <property type="match status" value="1"/>
</dbReference>
<evidence type="ECO:0000313" key="3">
    <source>
        <dbReference type="EMBL" id="VDI25899.1"/>
    </source>
</evidence>
<feature type="coiled-coil region" evidence="1">
    <location>
        <begin position="39"/>
        <end position="66"/>
    </location>
</feature>
<evidence type="ECO:0000313" key="4">
    <source>
        <dbReference type="Proteomes" id="UP000596742"/>
    </source>
</evidence>
<evidence type="ECO:0000256" key="1">
    <source>
        <dbReference type="SAM" id="Coils"/>
    </source>
</evidence>
<dbReference type="OrthoDB" id="10435459at2759"/>
<sequence>MTILRILSLCLLFMNAFSISLRSEPESLLSNTCSKFDFEERVLEKLVRLEHKIEIYEDKAKRWDNSIVSKLEKMDEALKQSKTFTDSVQAAQQQEQLRLNKSYSEIVDSFKNRMDNETEFYGQRIDNLLKSFSLKIHELTEAEKTRENYIELMQLTFLQEQKRFNQSFDQMGETIKAISNRTIQELFSGRKVAMAACVSSDDTKPSDTVIKFDDVLIQVGINNIASFRTSGEFTSEVKGLYLTEDQRIFAGDVNNVVALTQKYYTQVLQQANNMFRIRTEYENGNLFANGANDEDAPCALCRSTNTTSTIMIPGRITCDDGWKMEYHGILASGAYNHKPSSYICLDSNPEFLQAGKDDKNGHLLYATTTKCGSLACPPYVDKMAINCVVCSK</sequence>
<dbReference type="Proteomes" id="UP000596742">
    <property type="component" value="Unassembled WGS sequence"/>
</dbReference>
<proteinExistence type="predicted"/>
<protein>
    <submittedName>
        <fullName evidence="3">Uncharacterized protein</fullName>
    </submittedName>
</protein>